<dbReference type="Gene3D" id="3.90.1660.10">
    <property type="entry name" value="CofE-like domain"/>
    <property type="match status" value="1"/>
</dbReference>
<name>X1FVZ6_9ZZZZ</name>
<evidence type="ECO:0000313" key="2">
    <source>
        <dbReference type="EMBL" id="GAH49836.1"/>
    </source>
</evidence>
<dbReference type="Pfam" id="PF01996">
    <property type="entry name" value="F420_ligase"/>
    <property type="match status" value="1"/>
</dbReference>
<proteinExistence type="predicted"/>
<accession>X1FVZ6</accession>
<dbReference type="PANTHER" id="PTHR47917">
    <property type="match status" value="1"/>
</dbReference>
<dbReference type="AlphaFoldDB" id="X1FVZ6"/>
<gene>
    <name evidence="2" type="ORF">S03H2_33677</name>
</gene>
<dbReference type="SUPFAM" id="SSF144010">
    <property type="entry name" value="CofE-like"/>
    <property type="match status" value="1"/>
</dbReference>
<dbReference type="EMBL" id="BARU01020513">
    <property type="protein sequence ID" value="GAH49836.1"/>
    <property type="molecule type" value="Genomic_DNA"/>
</dbReference>
<feature type="domain" description="Coenzyme F420:L-glutamate ligase-like" evidence="1">
    <location>
        <begin position="13"/>
        <end position="210"/>
    </location>
</feature>
<sequence length="216" mass="23325">MLNIEIIAIPSQKIIEETDDLFDIIVESMQSKQIVFQENDVLIIASKVVSVTEGRVVNFATVSPSLLAKKLAEQMRTAAEFTQIILDECENNYIGVVPGALTTINKYGLLANAGADQSNVNKNKTIVLPANSKKSAHILHSKIFETTQKKVGIIIADSRTMPMRLGTVGTALATYGFKSVIDERGKSDLFGRSMHITSRAIADQLATAASSVGLTS</sequence>
<protein>
    <recommendedName>
        <fullName evidence="1">Coenzyme F420:L-glutamate ligase-like domain-containing protein</fullName>
    </recommendedName>
</protein>
<dbReference type="InterPro" id="IPR002847">
    <property type="entry name" value="F420-0_gamma-glut_ligase-dom"/>
</dbReference>
<evidence type="ECO:0000259" key="1">
    <source>
        <dbReference type="Pfam" id="PF01996"/>
    </source>
</evidence>
<comment type="caution">
    <text evidence="2">The sequence shown here is derived from an EMBL/GenBank/DDBJ whole genome shotgun (WGS) entry which is preliminary data.</text>
</comment>
<organism evidence="2">
    <name type="scientific">marine sediment metagenome</name>
    <dbReference type="NCBI Taxonomy" id="412755"/>
    <lineage>
        <taxon>unclassified sequences</taxon>
        <taxon>metagenomes</taxon>
        <taxon>ecological metagenomes</taxon>
    </lineage>
</organism>
<dbReference type="PANTHER" id="PTHR47917:SF1">
    <property type="entry name" value="COENZYME F420:L-GLUTAMATE LIGASE"/>
    <property type="match status" value="1"/>
</dbReference>
<dbReference type="Gene3D" id="3.30.1330.100">
    <property type="entry name" value="CofE-like"/>
    <property type="match status" value="1"/>
</dbReference>
<dbReference type="GO" id="GO:0052618">
    <property type="term" value="F:coenzyme F420-0:L-glutamate ligase activity"/>
    <property type="evidence" value="ECO:0007669"/>
    <property type="project" value="TreeGrafter"/>
</dbReference>
<reference evidence="2" key="1">
    <citation type="journal article" date="2014" name="Front. Microbiol.">
        <title>High frequency of phylogenetically diverse reductive dehalogenase-homologous genes in deep subseafloor sedimentary metagenomes.</title>
        <authorList>
            <person name="Kawai M."/>
            <person name="Futagami T."/>
            <person name="Toyoda A."/>
            <person name="Takaki Y."/>
            <person name="Nishi S."/>
            <person name="Hori S."/>
            <person name="Arai W."/>
            <person name="Tsubouchi T."/>
            <person name="Morono Y."/>
            <person name="Uchiyama I."/>
            <person name="Ito T."/>
            <person name="Fujiyama A."/>
            <person name="Inagaki F."/>
            <person name="Takami H."/>
        </authorList>
    </citation>
    <scope>NUCLEOTIDE SEQUENCE</scope>
    <source>
        <strain evidence="2">Expedition CK06-06</strain>
    </source>
</reference>